<dbReference type="GO" id="GO:0002376">
    <property type="term" value="P:immune system process"/>
    <property type="evidence" value="ECO:0007669"/>
    <property type="project" value="UniProtKB-KW"/>
</dbReference>
<evidence type="ECO:0000256" key="9">
    <source>
        <dbReference type="ARBA" id="ARBA00022840"/>
    </source>
</evidence>
<comment type="caution">
    <text evidence="13">The sequence shown here is derived from an EMBL/GenBank/DDBJ whole genome shotgun (WGS) entry which is preliminary data.</text>
</comment>
<keyword evidence="3" id="KW-0479">Metal-binding</keyword>
<evidence type="ECO:0000256" key="5">
    <source>
        <dbReference type="ARBA" id="ARBA00022771"/>
    </source>
</evidence>
<sequence length="1876" mass="216440">MMRNSIHNSNDRPSFDYNDVDFDALSADPIREYEVNHDVIDIPNSTKEQSQLNNIRGSSGTTIRDIINQRKDAKRLSVFKRLGTNPHKSPSRQLEKFTQNIPINDCRITSNDIQDTDNTKQILESSSALETNKTNKMDTVTTIPDIINQRKDAKRISVFERLGKNPHKSPSQQLEKFTQNISINDCRIISNDIQDTDNTKPIHESSSAPETNKTNKMDTYVGNMDLKAETRLSGFEEIGSRKRSRSHSSESDRRKVIKISSNFVGVNIEKEGPSDVIQPLDSLKKCVQENAKDDNRQRDREFVIPEIRDKRDPVNTPNTENKLSTFAILPDLTEIESCGNCIVDSDYETEEGYLRRLFMVHRQDFIRPLSRGFMSLKHSVYEDPNCLEKGWRHDDIRVYKNITFLTRCCNEQNGLTWKIRFDITPYRRISWNTGKLLTFGSLVCFTNRNFSFLKYATVAERNANDLKKGIFEIKFTETNADVNESLKQPDVLLIESNAYFPSSLWPLRSLKSMHSEVFRKKTALPFGKQLLLKTYIVEKDVPDYFKSSKFAKEKFEISCLNSKLHEYKIDISIEAHWPSAELLGLDDSQHSAIITSMKRKLALIQGPPGTGKTVVGLKIAELLLKNEHIWREQDNQGPMLLLSYTNHALDQFLLSISTLLRNTDAVDIVRLGSRSEVEILKEFNLTAKRKAYTYTKEEYSTRTGEIRIRTKREISCELNVLAFNAKSNLNAKIKEHENLKKLRDEIQTGIVHQDWLHDVGNIITDMQYNALKHESSLITWLNVESITQVTIQQNFSDNINVEDDFDYGDDVEDWYDDLGGEYDEDGTATMEKPLLIHLDLNKLKMLISSSIVFSQEKTQTNQWFWDQYNENEKSFLIKKIEEKLSCTPSMSVEEACSVSDIWSINNPKRWQLYNYWIQQSLIPINKEIKDCEENYKRAQERFEEIQQIADIKILKKAKLVASTTSRAARDIEILKRVSPSIVLIEEAAEIPEHHVVACLTSSCQQLIMIGDHQQLRPSYNDYKTAQQHKINISLFERLIGGCVPYTRLEYQHRMSPMISKLLVPHIYRTLKDDLSVNEYEDVRGIHCNVFFLSHLEFEDQDHDELSRSHKNEFEASFICKLYRYLRMQGYSSSKITILTTYSDQVRHFYNMIRTEDRNSSRKDEVVNCPAFLSRGDEPSVRITTVDNFQGEENDIILLSLVRSNMENEIGYLSEANRVCVALSRAKKGLYVVGNFELLKLKSALWKNIVNDAEKEKCFGTELQLTCQNHKNTTYVSKPDDFDKVSDGGCEKPCKIKRQCGHICLRKCHVDDPDHEGICPNQCHRQVCEMGHRCIKPCHYPNSCEKCNAIVVKTIPKCQHRKRMPCHKDPQSASCDERCQAIISCGHRCQKQCTDSCNIEDDCKELVKINARCGHEVTAPCYTKYDAPCKLSCKGILKCGHVCKGTHSECSQGRLHKPCEAKCARNLVCGHICKGYCNNRCPPCTQICDRKCIHGDRCKNRCGDSCIQCTKLCKWACKAECPNKFKCGKVCMKLCQRPKCNTLCNTILNCGIGHKCTGLLCEISKCVCKVCENLTEIPFGYEEDNAILIRLEDCTCVLEVNGLDQYISSVMNNTRAEIKSLKCPNCSTNISKSNRYSNELKVINKNVCEVFQTIRNIEEGTDLNEKQNDTRQKLTDYEIDLPHDIFTKLEEKVENARSADILNMISDQLTFYEEIHSLRHETVPFECRRLIKAWLDRLEKWVFLMRSRYAKQEHFEFYLEIRRLQLLLEIHKFKTEVYARDEGLELPDIIEKYLLKLESIEVVEEEELSKMRKETDEVSSKMIGRTLTDMRMIKPVMRNDFSGSGHWYKCKKGHYYSIGECDMPVKKIKCPQCGLAI</sequence>
<dbReference type="Gene3D" id="3.40.50.300">
    <property type="entry name" value="P-loop containing nucleotide triphosphate hydrolases"/>
    <property type="match status" value="3"/>
</dbReference>
<keyword evidence="7" id="KW-0347">Helicase</keyword>
<dbReference type="GO" id="GO:0031380">
    <property type="term" value="C:nuclear RNA-directed RNA polymerase complex"/>
    <property type="evidence" value="ECO:0007669"/>
    <property type="project" value="TreeGrafter"/>
</dbReference>
<dbReference type="Pfam" id="PF13086">
    <property type="entry name" value="AAA_11"/>
    <property type="match status" value="2"/>
</dbReference>
<feature type="region of interest" description="Disordered" evidence="11">
    <location>
        <begin position="194"/>
        <end position="217"/>
    </location>
</feature>
<dbReference type="GO" id="GO:0004386">
    <property type="term" value="F:helicase activity"/>
    <property type="evidence" value="ECO:0007669"/>
    <property type="project" value="UniProtKB-KW"/>
</dbReference>
<dbReference type="InterPro" id="IPR041677">
    <property type="entry name" value="DNA2/NAM7_AAA_11"/>
</dbReference>
<dbReference type="PANTHER" id="PTHR10887:SF341">
    <property type="entry name" value="NFX1-TYPE ZINC FINGER-CONTAINING PROTEIN 1"/>
    <property type="match status" value="1"/>
</dbReference>
<reference evidence="13" key="1">
    <citation type="submission" date="2021-03" db="EMBL/GenBank/DDBJ databases">
        <authorList>
            <person name="Bekaert M."/>
        </authorList>
    </citation>
    <scope>NUCLEOTIDE SEQUENCE</scope>
</reference>
<keyword evidence="9" id="KW-0067">ATP-binding</keyword>
<dbReference type="FunFam" id="3.40.50.300:FF:000326">
    <property type="entry name" value="P-loop containing nucleoside triphosphate hydrolase"/>
    <property type="match status" value="1"/>
</dbReference>
<accession>A0A8S3QFY1</accession>
<evidence type="ECO:0000256" key="10">
    <source>
        <dbReference type="ARBA" id="ARBA00022859"/>
    </source>
</evidence>
<dbReference type="EMBL" id="CAJPWZ010000477">
    <property type="protein sequence ID" value="CAG2194388.1"/>
    <property type="molecule type" value="Genomic_DNA"/>
</dbReference>
<protein>
    <recommendedName>
        <fullName evidence="12">RZ-type domain-containing protein</fullName>
    </recommendedName>
</protein>
<dbReference type="GO" id="GO:0005694">
    <property type="term" value="C:chromosome"/>
    <property type="evidence" value="ECO:0007669"/>
    <property type="project" value="UniProtKB-ARBA"/>
</dbReference>
<dbReference type="InterPro" id="IPR027417">
    <property type="entry name" value="P-loop_NTPase"/>
</dbReference>
<organism evidence="13 14">
    <name type="scientific">Mytilus edulis</name>
    <name type="common">Blue mussel</name>
    <dbReference type="NCBI Taxonomy" id="6550"/>
    <lineage>
        <taxon>Eukaryota</taxon>
        <taxon>Metazoa</taxon>
        <taxon>Spiralia</taxon>
        <taxon>Lophotrochozoa</taxon>
        <taxon>Mollusca</taxon>
        <taxon>Bivalvia</taxon>
        <taxon>Autobranchia</taxon>
        <taxon>Pteriomorphia</taxon>
        <taxon>Mytilida</taxon>
        <taxon>Mytiloidea</taxon>
        <taxon>Mytilidae</taxon>
        <taxon>Mytilinae</taxon>
        <taxon>Mytilus</taxon>
    </lineage>
</organism>
<dbReference type="Proteomes" id="UP000683360">
    <property type="component" value="Unassembled WGS sequence"/>
</dbReference>
<dbReference type="SUPFAM" id="SSF52540">
    <property type="entry name" value="P-loop containing nucleoside triphosphate hydrolases"/>
    <property type="match status" value="1"/>
</dbReference>
<comment type="subcellular location">
    <subcellularLocation>
        <location evidence="1">Cytoplasm</location>
    </subcellularLocation>
</comment>
<dbReference type="InterPro" id="IPR046439">
    <property type="entry name" value="ZF_RZ_dom"/>
</dbReference>
<dbReference type="InterPro" id="IPR047187">
    <property type="entry name" value="SF1_C_Upf1"/>
</dbReference>
<evidence type="ECO:0000256" key="11">
    <source>
        <dbReference type="SAM" id="MobiDB-lite"/>
    </source>
</evidence>
<feature type="compositionally biased region" description="Polar residues" evidence="11">
    <location>
        <begin position="204"/>
        <end position="214"/>
    </location>
</feature>
<keyword evidence="4" id="KW-0547">Nucleotide-binding</keyword>
<evidence type="ECO:0000256" key="7">
    <source>
        <dbReference type="ARBA" id="ARBA00022806"/>
    </source>
</evidence>
<evidence type="ECO:0000259" key="12">
    <source>
        <dbReference type="PROSITE" id="PS51981"/>
    </source>
</evidence>
<proteinExistence type="predicted"/>
<evidence type="ECO:0000256" key="2">
    <source>
        <dbReference type="ARBA" id="ARBA00022490"/>
    </source>
</evidence>
<evidence type="ECO:0000256" key="4">
    <source>
        <dbReference type="ARBA" id="ARBA00022741"/>
    </source>
</evidence>
<dbReference type="OrthoDB" id="6145620at2759"/>
<feature type="domain" description="RZ-type" evidence="12">
    <location>
        <begin position="1826"/>
        <end position="1876"/>
    </location>
</feature>
<keyword evidence="14" id="KW-1185">Reference proteome</keyword>
<evidence type="ECO:0000313" key="14">
    <source>
        <dbReference type="Proteomes" id="UP000683360"/>
    </source>
</evidence>
<dbReference type="PROSITE" id="PS51981">
    <property type="entry name" value="ZF_RZ"/>
    <property type="match status" value="1"/>
</dbReference>
<evidence type="ECO:0000256" key="6">
    <source>
        <dbReference type="ARBA" id="ARBA00022801"/>
    </source>
</evidence>
<keyword evidence="5" id="KW-0863">Zinc-finger</keyword>
<dbReference type="InterPro" id="IPR057373">
    <property type="entry name" value="ZNFX1"/>
</dbReference>
<dbReference type="Pfam" id="PF13087">
    <property type="entry name" value="AAA_12"/>
    <property type="match status" value="1"/>
</dbReference>
<dbReference type="GO" id="GO:0005524">
    <property type="term" value="F:ATP binding"/>
    <property type="evidence" value="ECO:0007669"/>
    <property type="project" value="UniProtKB-KW"/>
</dbReference>
<dbReference type="GO" id="GO:0031048">
    <property type="term" value="P:regulatory ncRNA-mediated heterochromatin formation"/>
    <property type="evidence" value="ECO:0007669"/>
    <property type="project" value="TreeGrafter"/>
</dbReference>
<dbReference type="PANTHER" id="PTHR10887">
    <property type="entry name" value="DNA2/NAM7 HELICASE FAMILY"/>
    <property type="match status" value="1"/>
</dbReference>
<keyword evidence="2" id="KW-0963">Cytoplasm</keyword>
<evidence type="ECO:0000256" key="1">
    <source>
        <dbReference type="ARBA" id="ARBA00004496"/>
    </source>
</evidence>
<dbReference type="GO" id="GO:0005737">
    <property type="term" value="C:cytoplasm"/>
    <property type="evidence" value="ECO:0007669"/>
    <property type="project" value="UniProtKB-SubCell"/>
</dbReference>
<evidence type="ECO:0000256" key="8">
    <source>
        <dbReference type="ARBA" id="ARBA00022833"/>
    </source>
</evidence>
<name>A0A8S3QFY1_MYTED</name>
<dbReference type="InterPro" id="IPR045055">
    <property type="entry name" value="DNA2/NAM7-like"/>
</dbReference>
<dbReference type="CDD" id="cd18808">
    <property type="entry name" value="SF1_C_Upf1"/>
    <property type="match status" value="1"/>
</dbReference>
<keyword evidence="10" id="KW-0391">Immunity</keyword>
<dbReference type="GO" id="GO:0016787">
    <property type="term" value="F:hydrolase activity"/>
    <property type="evidence" value="ECO:0007669"/>
    <property type="project" value="UniProtKB-KW"/>
</dbReference>
<evidence type="ECO:0000256" key="3">
    <source>
        <dbReference type="ARBA" id="ARBA00022723"/>
    </source>
</evidence>
<gene>
    <name evidence="13" type="ORF">MEDL_9397</name>
</gene>
<keyword evidence="8" id="KW-0862">Zinc</keyword>
<dbReference type="InterPro" id="IPR041679">
    <property type="entry name" value="DNA2/NAM7-like_C"/>
</dbReference>
<dbReference type="GO" id="GO:0008270">
    <property type="term" value="F:zinc ion binding"/>
    <property type="evidence" value="ECO:0007669"/>
    <property type="project" value="UniProtKB-KW"/>
</dbReference>
<keyword evidence="6" id="KW-0378">Hydrolase</keyword>
<dbReference type="Pfam" id="PF25396">
    <property type="entry name" value="ZNFX1"/>
    <property type="match status" value="1"/>
</dbReference>
<evidence type="ECO:0000313" key="13">
    <source>
        <dbReference type="EMBL" id="CAG2194388.1"/>
    </source>
</evidence>